<dbReference type="RefSeq" id="WP_062721201.1">
    <property type="nucleotide sequence ID" value="NZ_KQ948931.1"/>
</dbReference>
<keyword evidence="2" id="KW-0812">Transmembrane</keyword>
<evidence type="ECO:0000313" key="3">
    <source>
        <dbReference type="EMBL" id="KUO00003.1"/>
    </source>
</evidence>
<keyword evidence="2" id="KW-1133">Transmembrane helix</keyword>
<proteinExistence type="predicted"/>
<evidence type="ECO:0000313" key="4">
    <source>
        <dbReference type="Proteomes" id="UP000053429"/>
    </source>
</evidence>
<organism evidence="3 4">
    <name type="scientific">Streptomyces caeruleatus</name>
    <dbReference type="NCBI Taxonomy" id="661399"/>
    <lineage>
        <taxon>Bacteria</taxon>
        <taxon>Bacillati</taxon>
        <taxon>Actinomycetota</taxon>
        <taxon>Actinomycetes</taxon>
        <taxon>Kitasatosporales</taxon>
        <taxon>Streptomycetaceae</taxon>
        <taxon>Streptomyces</taxon>
    </lineage>
</organism>
<keyword evidence="2" id="KW-0472">Membrane</keyword>
<evidence type="ECO:0000256" key="1">
    <source>
        <dbReference type="SAM" id="MobiDB-lite"/>
    </source>
</evidence>
<gene>
    <name evidence="3" type="ORF">AQJ67_24340</name>
</gene>
<dbReference type="Proteomes" id="UP000053429">
    <property type="component" value="Unassembled WGS sequence"/>
</dbReference>
<dbReference type="STRING" id="661399.AQJ67_24340"/>
<feature type="compositionally biased region" description="Basic and acidic residues" evidence="1">
    <location>
        <begin position="234"/>
        <end position="245"/>
    </location>
</feature>
<comment type="caution">
    <text evidence="3">The sequence shown here is derived from an EMBL/GenBank/DDBJ whole genome shotgun (WGS) entry which is preliminary data.</text>
</comment>
<keyword evidence="4" id="KW-1185">Reference proteome</keyword>
<protein>
    <submittedName>
        <fullName evidence="3">Uncharacterized protein</fullName>
    </submittedName>
</protein>
<reference evidence="3 4" key="1">
    <citation type="submission" date="2015-10" db="EMBL/GenBank/DDBJ databases">
        <title>Draft genome sequence of Streptomyces caeruleatus NRRL B-24802, type strain for the species Streptomyces caeruleatus.</title>
        <authorList>
            <person name="Ruckert C."/>
            <person name="Winkler A."/>
            <person name="Kalinowski J."/>
            <person name="Kampfer P."/>
            <person name="Glaeser S."/>
        </authorList>
    </citation>
    <scope>NUCLEOTIDE SEQUENCE [LARGE SCALE GENOMIC DNA]</scope>
    <source>
        <strain evidence="3 4">NRRL B-24802</strain>
    </source>
</reference>
<feature type="compositionally biased region" description="Basic and acidic residues" evidence="1">
    <location>
        <begin position="192"/>
        <end position="202"/>
    </location>
</feature>
<accession>A0A101TX70</accession>
<evidence type="ECO:0000256" key="2">
    <source>
        <dbReference type="SAM" id="Phobius"/>
    </source>
</evidence>
<sequence length="269" mass="29425">MGYITADAFQIASGEPEVTAALITSVPAIVGVVAGLVGVVVGARIGARGAQDSALTTARAGYTTALEQQNQEARRAAYIALYTAGQRFLNELKDFAHLNSRTIAPDEPADPFAKHRNRIAEAVAAIRILGPGPVWQHAHDVEGWVNTVTWKIDADRHVFYGWRNLHIATGDPTNSARNARMALIKMYRARSERERERRRDEADGPLQDVETAGIITNDQREWLQADPMKTGASRPDERLGTPRDEVKGVLEAFADAAGRYLEDTNLPSS</sequence>
<name>A0A101TX70_9ACTN</name>
<dbReference type="EMBL" id="LMWY01000029">
    <property type="protein sequence ID" value="KUO00003.1"/>
    <property type="molecule type" value="Genomic_DNA"/>
</dbReference>
<dbReference type="AlphaFoldDB" id="A0A101TX70"/>
<feature type="region of interest" description="Disordered" evidence="1">
    <location>
        <begin position="192"/>
        <end position="245"/>
    </location>
</feature>
<feature type="transmembrane region" description="Helical" evidence="2">
    <location>
        <begin position="20"/>
        <end position="43"/>
    </location>
</feature>